<dbReference type="PROSITE" id="PS01063">
    <property type="entry name" value="SIGMA70_ECF"/>
    <property type="match status" value="1"/>
</dbReference>
<organism evidence="9 10">
    <name type="scientific">Nitrospirillum iridis</name>
    <dbReference type="NCBI Taxonomy" id="765888"/>
    <lineage>
        <taxon>Bacteria</taxon>
        <taxon>Pseudomonadati</taxon>
        <taxon>Pseudomonadota</taxon>
        <taxon>Alphaproteobacteria</taxon>
        <taxon>Rhodospirillales</taxon>
        <taxon>Azospirillaceae</taxon>
        <taxon>Nitrospirillum</taxon>
    </lineage>
</organism>
<dbReference type="Proteomes" id="UP000539175">
    <property type="component" value="Unassembled WGS sequence"/>
</dbReference>
<evidence type="ECO:0000256" key="3">
    <source>
        <dbReference type="ARBA" id="ARBA00023082"/>
    </source>
</evidence>
<keyword evidence="2 6" id="KW-0805">Transcription regulation</keyword>
<protein>
    <recommendedName>
        <fullName evidence="6">RNA polymerase sigma factor</fullName>
    </recommendedName>
</protein>
<dbReference type="InterPro" id="IPR036388">
    <property type="entry name" value="WH-like_DNA-bd_sf"/>
</dbReference>
<proteinExistence type="inferred from homology"/>
<dbReference type="EMBL" id="JACIIZ010000007">
    <property type="protein sequence ID" value="MBB6252394.1"/>
    <property type="molecule type" value="Genomic_DNA"/>
</dbReference>
<name>A0A7X0AYD4_9PROT</name>
<reference evidence="9 10" key="1">
    <citation type="submission" date="2020-08" db="EMBL/GenBank/DDBJ databases">
        <title>Genomic Encyclopedia of Type Strains, Phase IV (KMG-IV): sequencing the most valuable type-strain genomes for metagenomic binning, comparative biology and taxonomic classification.</title>
        <authorList>
            <person name="Goeker M."/>
        </authorList>
    </citation>
    <scope>NUCLEOTIDE SEQUENCE [LARGE SCALE GENOMIC DNA]</scope>
    <source>
        <strain evidence="9 10">DSM 22198</strain>
    </source>
</reference>
<dbReference type="InterPro" id="IPR007627">
    <property type="entry name" value="RNA_pol_sigma70_r2"/>
</dbReference>
<dbReference type="InterPro" id="IPR013249">
    <property type="entry name" value="RNA_pol_sigma70_r4_t2"/>
</dbReference>
<evidence type="ECO:0000256" key="5">
    <source>
        <dbReference type="ARBA" id="ARBA00023163"/>
    </source>
</evidence>
<evidence type="ECO:0000259" key="7">
    <source>
        <dbReference type="Pfam" id="PF04542"/>
    </source>
</evidence>
<evidence type="ECO:0000313" key="9">
    <source>
        <dbReference type="EMBL" id="MBB6252394.1"/>
    </source>
</evidence>
<sequence>MTDPQPLPPPPETDRETDDALMARIADGDEGALRLVGHHHYAATWRLAKRLLGSDAEADDVAQEVMVRVWNHAKRWTAGRARLSTWLYTVTYRLCVDRLRGRRHAPLEAAMDVADPAEGAAARMERWSEEQRVRAALATLPETQRAALVLFYYQEMPGPEASATLGVSLPAYWSLLHRARGALERALRKDGKETGAKDIKGRKG</sequence>
<accession>A0A7X0AYD4</accession>
<feature type="domain" description="RNA polymerase sigma factor 70 region 4 type 2" evidence="8">
    <location>
        <begin position="131"/>
        <end position="183"/>
    </location>
</feature>
<keyword evidence="10" id="KW-1185">Reference proteome</keyword>
<dbReference type="PANTHER" id="PTHR43133">
    <property type="entry name" value="RNA POLYMERASE ECF-TYPE SIGMA FACTO"/>
    <property type="match status" value="1"/>
</dbReference>
<dbReference type="SUPFAM" id="SSF88946">
    <property type="entry name" value="Sigma2 domain of RNA polymerase sigma factors"/>
    <property type="match status" value="1"/>
</dbReference>
<dbReference type="GO" id="GO:0003677">
    <property type="term" value="F:DNA binding"/>
    <property type="evidence" value="ECO:0007669"/>
    <property type="project" value="UniProtKB-KW"/>
</dbReference>
<dbReference type="InterPro" id="IPR013325">
    <property type="entry name" value="RNA_pol_sigma_r2"/>
</dbReference>
<evidence type="ECO:0000313" key="10">
    <source>
        <dbReference type="Proteomes" id="UP000539175"/>
    </source>
</evidence>
<comment type="caution">
    <text evidence="9">The sequence shown here is derived from an EMBL/GenBank/DDBJ whole genome shotgun (WGS) entry which is preliminary data.</text>
</comment>
<dbReference type="Gene3D" id="1.10.10.10">
    <property type="entry name" value="Winged helix-like DNA-binding domain superfamily/Winged helix DNA-binding domain"/>
    <property type="match status" value="1"/>
</dbReference>
<keyword evidence="5 6" id="KW-0804">Transcription</keyword>
<dbReference type="Pfam" id="PF08281">
    <property type="entry name" value="Sigma70_r4_2"/>
    <property type="match status" value="1"/>
</dbReference>
<dbReference type="RefSeq" id="WP_184801721.1">
    <property type="nucleotide sequence ID" value="NZ_JACIIZ010000007.1"/>
</dbReference>
<dbReference type="InterPro" id="IPR039425">
    <property type="entry name" value="RNA_pol_sigma-70-like"/>
</dbReference>
<evidence type="ECO:0000259" key="8">
    <source>
        <dbReference type="Pfam" id="PF08281"/>
    </source>
</evidence>
<evidence type="ECO:0000256" key="2">
    <source>
        <dbReference type="ARBA" id="ARBA00023015"/>
    </source>
</evidence>
<dbReference type="GO" id="GO:0006352">
    <property type="term" value="P:DNA-templated transcription initiation"/>
    <property type="evidence" value="ECO:0007669"/>
    <property type="project" value="InterPro"/>
</dbReference>
<dbReference type="GO" id="GO:0016987">
    <property type="term" value="F:sigma factor activity"/>
    <property type="evidence" value="ECO:0007669"/>
    <property type="project" value="UniProtKB-KW"/>
</dbReference>
<gene>
    <name evidence="9" type="ORF">FHS74_002954</name>
</gene>
<dbReference type="NCBIfam" id="TIGR02937">
    <property type="entry name" value="sigma70-ECF"/>
    <property type="match status" value="1"/>
</dbReference>
<dbReference type="InterPro" id="IPR000838">
    <property type="entry name" value="RNA_pol_sigma70_ECF_CS"/>
</dbReference>
<evidence type="ECO:0000256" key="6">
    <source>
        <dbReference type="RuleBase" id="RU000716"/>
    </source>
</evidence>
<feature type="domain" description="RNA polymerase sigma-70 region 2" evidence="7">
    <location>
        <begin position="39"/>
        <end position="103"/>
    </location>
</feature>
<dbReference type="SUPFAM" id="SSF88659">
    <property type="entry name" value="Sigma3 and sigma4 domains of RNA polymerase sigma factors"/>
    <property type="match status" value="1"/>
</dbReference>
<keyword evidence="4 6" id="KW-0238">DNA-binding</keyword>
<evidence type="ECO:0000256" key="4">
    <source>
        <dbReference type="ARBA" id="ARBA00023125"/>
    </source>
</evidence>
<dbReference type="Gene3D" id="1.10.1740.10">
    <property type="match status" value="1"/>
</dbReference>
<comment type="similarity">
    <text evidence="1 6">Belongs to the sigma-70 factor family. ECF subfamily.</text>
</comment>
<dbReference type="AlphaFoldDB" id="A0A7X0AYD4"/>
<dbReference type="PANTHER" id="PTHR43133:SF8">
    <property type="entry name" value="RNA POLYMERASE SIGMA FACTOR HI_1459-RELATED"/>
    <property type="match status" value="1"/>
</dbReference>
<dbReference type="InterPro" id="IPR014284">
    <property type="entry name" value="RNA_pol_sigma-70_dom"/>
</dbReference>
<dbReference type="InterPro" id="IPR013324">
    <property type="entry name" value="RNA_pol_sigma_r3/r4-like"/>
</dbReference>
<evidence type="ECO:0000256" key="1">
    <source>
        <dbReference type="ARBA" id="ARBA00010641"/>
    </source>
</evidence>
<keyword evidence="3 6" id="KW-0731">Sigma factor</keyword>
<dbReference type="Pfam" id="PF04542">
    <property type="entry name" value="Sigma70_r2"/>
    <property type="match status" value="1"/>
</dbReference>